<gene>
    <name evidence="3" type="ORF">P256_00517</name>
</gene>
<name>V2TBQ5_9GAMM</name>
<dbReference type="RefSeq" id="WP_023272120.1">
    <property type="nucleotide sequence ID" value="NZ_KI530712.1"/>
</dbReference>
<comment type="caution">
    <text evidence="3">The sequence shown here is derived from an EMBL/GenBank/DDBJ whole genome shotgun (WGS) entry which is preliminary data.</text>
</comment>
<dbReference type="AlphaFoldDB" id="V2TBQ5"/>
<evidence type="ECO:0000313" key="3">
    <source>
        <dbReference type="EMBL" id="ESK40078.1"/>
    </source>
</evidence>
<dbReference type="PROSITE" id="PS51257">
    <property type="entry name" value="PROKAR_LIPOPROTEIN"/>
    <property type="match status" value="1"/>
</dbReference>
<feature type="chain" id="PRO_5004709359" description="Lysozyme inhibitor LprI-like N-terminal domain-containing protein" evidence="1">
    <location>
        <begin position="20"/>
        <end position="128"/>
    </location>
</feature>
<dbReference type="InterPro" id="IPR009739">
    <property type="entry name" value="LprI-like_N"/>
</dbReference>
<protein>
    <recommendedName>
        <fullName evidence="2">Lysozyme inhibitor LprI-like N-terminal domain-containing protein</fullName>
    </recommendedName>
</protein>
<evidence type="ECO:0000256" key="1">
    <source>
        <dbReference type="SAM" id="SignalP"/>
    </source>
</evidence>
<dbReference type="PATRIC" id="fig|1392540.3.peg.507"/>
<organism evidence="3 4">
    <name type="scientific">Acinetobacter nectaris CIP 110549</name>
    <dbReference type="NCBI Taxonomy" id="1392540"/>
    <lineage>
        <taxon>Bacteria</taxon>
        <taxon>Pseudomonadati</taxon>
        <taxon>Pseudomonadota</taxon>
        <taxon>Gammaproteobacteria</taxon>
        <taxon>Moraxellales</taxon>
        <taxon>Moraxellaceae</taxon>
        <taxon>Acinetobacter</taxon>
    </lineage>
</organism>
<dbReference type="HOGENOM" id="CLU_128596_4_2_6"/>
<keyword evidence="4" id="KW-1185">Reference proteome</keyword>
<dbReference type="Gene3D" id="1.20.1270.180">
    <property type="match status" value="1"/>
</dbReference>
<dbReference type="PANTHER" id="PTHR39176:SF1">
    <property type="entry name" value="PERIPLASMIC PROTEIN"/>
    <property type="match status" value="1"/>
</dbReference>
<dbReference type="eggNOG" id="COG3755">
    <property type="taxonomic scope" value="Bacteria"/>
</dbReference>
<accession>V2TBQ5</accession>
<dbReference type="STRING" id="1392540.P256_00517"/>
<feature type="signal peptide" evidence="1">
    <location>
        <begin position="1"/>
        <end position="19"/>
    </location>
</feature>
<dbReference type="PANTHER" id="PTHR39176">
    <property type="entry name" value="PERIPLASMIC PROTEIN-RELATED"/>
    <property type="match status" value="1"/>
</dbReference>
<dbReference type="EMBL" id="AYER01000003">
    <property type="protein sequence ID" value="ESK40078.1"/>
    <property type="molecule type" value="Genomic_DNA"/>
</dbReference>
<keyword evidence="1" id="KW-0732">Signal</keyword>
<evidence type="ECO:0000313" key="4">
    <source>
        <dbReference type="Proteomes" id="UP000023785"/>
    </source>
</evidence>
<dbReference type="Pfam" id="PF07007">
    <property type="entry name" value="LprI"/>
    <property type="match status" value="1"/>
</dbReference>
<dbReference type="OrthoDB" id="7340239at2"/>
<proteinExistence type="predicted"/>
<reference evidence="3 4" key="1">
    <citation type="submission" date="2013-10" db="EMBL/GenBank/DDBJ databases">
        <title>The Genome Sequence of Acinetobacter nectaris CIP 110549.</title>
        <authorList>
            <consortium name="The Broad Institute Genomics Platform"/>
            <consortium name="The Broad Institute Genome Sequencing Center for Infectious Disease"/>
            <person name="Cerqueira G."/>
            <person name="Feldgarden M."/>
            <person name="Courvalin P."/>
            <person name="Grillot-Courvalin C."/>
            <person name="Clermont D."/>
            <person name="Rocha E."/>
            <person name="Yoon E.-J."/>
            <person name="Nemec A."/>
            <person name="Young S.K."/>
            <person name="Zeng Q."/>
            <person name="Gargeya S."/>
            <person name="Fitzgerald M."/>
            <person name="Abouelleil A."/>
            <person name="Alvarado L."/>
            <person name="Berlin A.M."/>
            <person name="Chapman S.B."/>
            <person name="Gainer-Dewar J."/>
            <person name="Goldberg J."/>
            <person name="Gnerre S."/>
            <person name="Griggs A."/>
            <person name="Gujja S."/>
            <person name="Hansen M."/>
            <person name="Howarth C."/>
            <person name="Imamovic A."/>
            <person name="Ireland A."/>
            <person name="Larimer J."/>
            <person name="McCowan C."/>
            <person name="Murphy C."/>
            <person name="Pearson M."/>
            <person name="Poon T.W."/>
            <person name="Priest M."/>
            <person name="Roberts A."/>
            <person name="Saif S."/>
            <person name="Shea T."/>
            <person name="Sykes S."/>
            <person name="Wortman J."/>
            <person name="Nusbaum C."/>
            <person name="Birren B."/>
        </authorList>
    </citation>
    <scope>NUCLEOTIDE SEQUENCE [LARGE SCALE GENOMIC DNA]</scope>
    <source>
        <strain evidence="3 4">CIP 110549</strain>
    </source>
</reference>
<feature type="domain" description="Lysozyme inhibitor LprI-like N-terminal" evidence="2">
    <location>
        <begin position="22"/>
        <end position="112"/>
    </location>
</feature>
<dbReference type="Proteomes" id="UP000023785">
    <property type="component" value="Unassembled WGS sequence"/>
</dbReference>
<sequence>MKRAYVFIVFSILSCGVFARDCNNAISQSDMNICANIAFKQSDKMLNDTFQKIISSKDLGFQKILKQAQRSWIKFRDDDCNVQSYPTREGSVQPMIYANCLKEKTDLRIADLNKILTCEEGDLACQLH</sequence>
<evidence type="ECO:0000259" key="2">
    <source>
        <dbReference type="Pfam" id="PF07007"/>
    </source>
</evidence>